<dbReference type="InterPro" id="IPR027469">
    <property type="entry name" value="Cation_efflux_TMD_sf"/>
</dbReference>
<comment type="similarity">
    <text evidence="2">Belongs to the cation diffusion facilitator (CDF) transporter (TC 2.A.4) family. FieF subfamily.</text>
</comment>
<dbReference type="EMBL" id="LT629787">
    <property type="protein sequence ID" value="SDU20990.1"/>
    <property type="molecule type" value="Genomic_DNA"/>
</dbReference>
<dbReference type="RefSeq" id="WP_092387263.1">
    <property type="nucleotide sequence ID" value="NZ_LT629787.1"/>
</dbReference>
<dbReference type="Pfam" id="PF01545">
    <property type="entry name" value="Cation_efflux"/>
    <property type="match status" value="1"/>
</dbReference>
<dbReference type="FunFam" id="1.20.1510.10:FF:000006">
    <property type="entry name" value="Divalent cation efflux transporter"/>
    <property type="match status" value="1"/>
</dbReference>
<evidence type="ECO:0000256" key="4">
    <source>
        <dbReference type="ARBA" id="ARBA00022496"/>
    </source>
</evidence>
<keyword evidence="6" id="KW-0862">Zinc</keyword>
<feature type="transmembrane region" description="Helical" evidence="9">
    <location>
        <begin position="167"/>
        <end position="184"/>
    </location>
</feature>
<dbReference type="STRING" id="1434072.SAMN05216210_2427"/>
<feature type="transmembrane region" description="Helical" evidence="9">
    <location>
        <begin position="88"/>
        <end position="107"/>
    </location>
</feature>
<keyword evidence="7 9" id="KW-1133">Transmembrane helix</keyword>
<evidence type="ECO:0000256" key="2">
    <source>
        <dbReference type="ARBA" id="ARBA00010212"/>
    </source>
</evidence>
<keyword evidence="4" id="KW-0410">Iron transport</keyword>
<dbReference type="Gene3D" id="3.30.70.1350">
    <property type="entry name" value="Cation efflux protein, cytoplasmic domain"/>
    <property type="match status" value="1"/>
</dbReference>
<comment type="subcellular location">
    <subcellularLocation>
        <location evidence="1">Membrane</location>
        <topology evidence="1">Multi-pass membrane protein</topology>
    </subcellularLocation>
</comment>
<evidence type="ECO:0000259" key="10">
    <source>
        <dbReference type="Pfam" id="PF01545"/>
    </source>
</evidence>
<keyword evidence="5 9" id="KW-0812">Transmembrane</keyword>
<dbReference type="InterPro" id="IPR036837">
    <property type="entry name" value="Cation_efflux_CTD_sf"/>
</dbReference>
<evidence type="ECO:0000256" key="6">
    <source>
        <dbReference type="ARBA" id="ARBA00022906"/>
    </source>
</evidence>
<gene>
    <name evidence="12" type="ORF">SAMN05216210_2427</name>
</gene>
<dbReference type="GO" id="GO:0016020">
    <property type="term" value="C:membrane"/>
    <property type="evidence" value="ECO:0007669"/>
    <property type="project" value="UniProtKB-SubCell"/>
</dbReference>
<evidence type="ECO:0000256" key="5">
    <source>
        <dbReference type="ARBA" id="ARBA00022692"/>
    </source>
</evidence>
<dbReference type="GO" id="GO:0008324">
    <property type="term" value="F:monoatomic cation transmembrane transporter activity"/>
    <property type="evidence" value="ECO:0007669"/>
    <property type="project" value="InterPro"/>
</dbReference>
<dbReference type="NCBIfam" id="TIGR01297">
    <property type="entry name" value="CDF"/>
    <property type="match status" value="1"/>
</dbReference>
<dbReference type="InterPro" id="IPR058533">
    <property type="entry name" value="Cation_efflux_TM"/>
</dbReference>
<keyword evidence="6" id="KW-0864">Zinc transport</keyword>
<dbReference type="InterPro" id="IPR050291">
    <property type="entry name" value="CDF_Transporter"/>
</dbReference>
<proteinExistence type="inferred from homology"/>
<evidence type="ECO:0000256" key="1">
    <source>
        <dbReference type="ARBA" id="ARBA00004141"/>
    </source>
</evidence>
<dbReference type="Gene3D" id="1.20.1510.10">
    <property type="entry name" value="Cation efflux protein transmembrane domain"/>
    <property type="match status" value="1"/>
</dbReference>
<evidence type="ECO:0000259" key="11">
    <source>
        <dbReference type="Pfam" id="PF16916"/>
    </source>
</evidence>
<dbReference type="SUPFAM" id="SSF161111">
    <property type="entry name" value="Cation efflux protein transmembrane domain-like"/>
    <property type="match status" value="1"/>
</dbReference>
<keyword evidence="13" id="KW-1185">Reference proteome</keyword>
<evidence type="ECO:0000256" key="9">
    <source>
        <dbReference type="SAM" id="Phobius"/>
    </source>
</evidence>
<evidence type="ECO:0000313" key="13">
    <source>
        <dbReference type="Proteomes" id="UP000243924"/>
    </source>
</evidence>
<dbReference type="GO" id="GO:0006829">
    <property type="term" value="P:zinc ion transport"/>
    <property type="evidence" value="ECO:0007669"/>
    <property type="project" value="UniProtKB-KW"/>
</dbReference>
<dbReference type="PANTHER" id="PTHR43840:SF15">
    <property type="entry name" value="MITOCHONDRIAL METAL TRANSPORTER 1-RELATED"/>
    <property type="match status" value="1"/>
</dbReference>
<evidence type="ECO:0000256" key="8">
    <source>
        <dbReference type="ARBA" id="ARBA00023136"/>
    </source>
</evidence>
<keyword evidence="3" id="KW-0813">Transport</keyword>
<name>A0A1H2GMZ6_9GAMM</name>
<organism evidence="12 13">
    <name type="scientific">Halopseudomonas salegens</name>
    <dbReference type="NCBI Taxonomy" id="1434072"/>
    <lineage>
        <taxon>Bacteria</taxon>
        <taxon>Pseudomonadati</taxon>
        <taxon>Pseudomonadota</taxon>
        <taxon>Gammaproteobacteria</taxon>
        <taxon>Pseudomonadales</taxon>
        <taxon>Pseudomonadaceae</taxon>
        <taxon>Halopseudomonas</taxon>
    </lineage>
</organism>
<feature type="transmembrane region" description="Helical" evidence="9">
    <location>
        <begin position="190"/>
        <end position="211"/>
    </location>
</feature>
<dbReference type="Pfam" id="PF16916">
    <property type="entry name" value="ZT_dimer"/>
    <property type="match status" value="1"/>
</dbReference>
<dbReference type="GO" id="GO:0006826">
    <property type="term" value="P:iron ion transport"/>
    <property type="evidence" value="ECO:0007669"/>
    <property type="project" value="UniProtKB-KW"/>
</dbReference>
<dbReference type="InterPro" id="IPR002524">
    <property type="entry name" value="Cation_efflux"/>
</dbReference>
<feature type="transmembrane region" description="Helical" evidence="9">
    <location>
        <begin position="20"/>
        <end position="41"/>
    </location>
</feature>
<reference evidence="13" key="1">
    <citation type="submission" date="2016-10" db="EMBL/GenBank/DDBJ databases">
        <authorList>
            <person name="Varghese N."/>
            <person name="Submissions S."/>
        </authorList>
    </citation>
    <scope>NUCLEOTIDE SEQUENCE [LARGE SCALE GENOMIC DNA]</scope>
    <source>
        <strain evidence="13">CECT 8338</strain>
    </source>
</reference>
<feature type="domain" description="Cation efflux protein cytoplasmic" evidence="11">
    <location>
        <begin position="219"/>
        <end position="297"/>
    </location>
</feature>
<evidence type="ECO:0000256" key="7">
    <source>
        <dbReference type="ARBA" id="ARBA00022989"/>
    </source>
</evidence>
<evidence type="ECO:0000313" key="12">
    <source>
        <dbReference type="EMBL" id="SDU20990.1"/>
    </source>
</evidence>
<dbReference type="OrthoDB" id="9806522at2"/>
<dbReference type="AlphaFoldDB" id="A0A1H2GMZ6"/>
<evidence type="ECO:0000256" key="3">
    <source>
        <dbReference type="ARBA" id="ARBA00022448"/>
    </source>
</evidence>
<feature type="domain" description="Cation efflux protein transmembrane" evidence="10">
    <location>
        <begin position="22"/>
        <end position="214"/>
    </location>
</feature>
<sequence length="380" mass="42103">MRSKPLVLAPAERQRHMQRVTWISTLVDFLLSVVKLVIGFWVRSPALIADGIHSLSDLLTDGFVLAINRISHAEPDNDHPYGHARFETVGTVLLGAVLLLVGAGLGWDNINRLIGNAPVAEASTWAIAAAVLSLLSKELLYRYGLHWAEKLDSDLLKANAWHSRSDALSSLVVLFGVLATWFGYAWIESWAALLVAALIGQMGAVLGWNALQQLADRGLDEDRQAAIRNSIMQVPGVVSVHALRSRHMGNEYFIDVHIQVGNYISVSEGHQISDWVMRRLMREFSRLGDITLHIDPEDDETPVNHTLAPLRPDILAALAAYPALADSARVQIHYHRQQVLLELFFTRTPDAACQHEAAQAIAELEWLAAIELHQIHVAAR</sequence>
<dbReference type="InterPro" id="IPR027470">
    <property type="entry name" value="Cation_efflux_CTD"/>
</dbReference>
<keyword evidence="6" id="KW-0406">Ion transport</keyword>
<accession>A0A1H2GMZ6</accession>
<keyword evidence="8 9" id="KW-0472">Membrane</keyword>
<dbReference type="PANTHER" id="PTHR43840">
    <property type="entry name" value="MITOCHONDRIAL METAL TRANSPORTER 1-RELATED"/>
    <property type="match status" value="1"/>
</dbReference>
<keyword evidence="4" id="KW-0408">Iron</keyword>
<dbReference type="SUPFAM" id="SSF160240">
    <property type="entry name" value="Cation efflux protein cytoplasmic domain-like"/>
    <property type="match status" value="1"/>
</dbReference>
<dbReference type="Proteomes" id="UP000243924">
    <property type="component" value="Chromosome I"/>
</dbReference>
<protein>
    <submittedName>
        <fullName evidence="12">Cation diffusion facilitator family transporter</fullName>
    </submittedName>
</protein>